<protein>
    <submittedName>
        <fullName evidence="13">M48 family metalloprotease</fullName>
        <ecNumber evidence="13">3.4.24.-</ecNumber>
    </submittedName>
</protein>
<feature type="transmembrane region" description="Helical" evidence="11">
    <location>
        <begin position="95"/>
        <end position="115"/>
    </location>
</feature>
<evidence type="ECO:0000256" key="8">
    <source>
        <dbReference type="ARBA" id="ARBA00022989"/>
    </source>
</evidence>
<dbReference type="InterPro" id="IPR050083">
    <property type="entry name" value="HtpX_protease"/>
</dbReference>
<keyword evidence="5" id="KW-0479">Metal-binding</keyword>
<keyword evidence="3" id="KW-0645">Protease</keyword>
<comment type="caution">
    <text evidence="13">The sequence shown here is derived from an EMBL/GenBank/DDBJ whole genome shotgun (WGS) entry which is preliminary data.</text>
</comment>
<evidence type="ECO:0000256" key="10">
    <source>
        <dbReference type="ARBA" id="ARBA00023136"/>
    </source>
</evidence>
<accession>A0ABV9BNL7</accession>
<keyword evidence="4 11" id="KW-0812">Transmembrane</keyword>
<proteinExistence type="predicted"/>
<evidence type="ECO:0000256" key="6">
    <source>
        <dbReference type="ARBA" id="ARBA00022801"/>
    </source>
</evidence>
<evidence type="ECO:0000256" key="7">
    <source>
        <dbReference type="ARBA" id="ARBA00022833"/>
    </source>
</evidence>
<keyword evidence="7" id="KW-0862">Zinc</keyword>
<dbReference type="Gene3D" id="3.30.2010.10">
    <property type="entry name" value="Metalloproteases ('zincins'), catalytic domain"/>
    <property type="match status" value="1"/>
</dbReference>
<dbReference type="RefSeq" id="WP_417923313.1">
    <property type="nucleotide sequence ID" value="NZ_JBHSFS010000010.1"/>
</dbReference>
<evidence type="ECO:0000256" key="5">
    <source>
        <dbReference type="ARBA" id="ARBA00022723"/>
    </source>
</evidence>
<dbReference type="Proteomes" id="UP001595990">
    <property type="component" value="Unassembled WGS sequence"/>
</dbReference>
<dbReference type="InterPro" id="IPR001915">
    <property type="entry name" value="Peptidase_M48"/>
</dbReference>
<feature type="transmembrane region" description="Helical" evidence="11">
    <location>
        <begin position="381"/>
        <end position="406"/>
    </location>
</feature>
<feature type="transmembrane region" description="Helical" evidence="11">
    <location>
        <begin position="636"/>
        <end position="660"/>
    </location>
</feature>
<dbReference type="EMBL" id="JBHSFS010000010">
    <property type="protein sequence ID" value="MFC4515568.1"/>
    <property type="molecule type" value="Genomic_DNA"/>
</dbReference>
<reference evidence="14" key="1">
    <citation type="journal article" date="2019" name="Int. J. Syst. Evol. Microbiol.">
        <title>The Global Catalogue of Microorganisms (GCM) 10K type strain sequencing project: providing services to taxonomists for standard genome sequencing and annotation.</title>
        <authorList>
            <consortium name="The Broad Institute Genomics Platform"/>
            <consortium name="The Broad Institute Genome Sequencing Center for Infectious Disease"/>
            <person name="Wu L."/>
            <person name="Ma J."/>
        </authorList>
    </citation>
    <scope>NUCLEOTIDE SEQUENCE [LARGE SCALE GENOMIC DNA]</scope>
    <source>
        <strain evidence="14">CECT 8064</strain>
    </source>
</reference>
<evidence type="ECO:0000256" key="1">
    <source>
        <dbReference type="ARBA" id="ARBA00001947"/>
    </source>
</evidence>
<keyword evidence="2" id="KW-1003">Cell membrane</keyword>
<dbReference type="GO" id="GO:0008237">
    <property type="term" value="F:metallopeptidase activity"/>
    <property type="evidence" value="ECO:0007669"/>
    <property type="project" value="UniProtKB-KW"/>
</dbReference>
<evidence type="ECO:0000259" key="12">
    <source>
        <dbReference type="Pfam" id="PF01435"/>
    </source>
</evidence>
<dbReference type="PANTHER" id="PTHR43221:SF2">
    <property type="entry name" value="PROTEASE HTPX HOMOLOG"/>
    <property type="match status" value="1"/>
</dbReference>
<feature type="transmembrane region" description="Helical" evidence="11">
    <location>
        <begin position="418"/>
        <end position="440"/>
    </location>
</feature>
<feature type="transmembrane region" description="Helical" evidence="11">
    <location>
        <begin position="216"/>
        <end position="237"/>
    </location>
</feature>
<organism evidence="13 14">
    <name type="scientific">Streptomyces ehimensis</name>
    <dbReference type="NCBI Taxonomy" id="68195"/>
    <lineage>
        <taxon>Bacteria</taxon>
        <taxon>Bacillati</taxon>
        <taxon>Actinomycetota</taxon>
        <taxon>Actinomycetes</taxon>
        <taxon>Kitasatosporales</taxon>
        <taxon>Streptomycetaceae</taxon>
        <taxon>Streptomyces</taxon>
    </lineage>
</organism>
<feature type="domain" description="Peptidase M48" evidence="12">
    <location>
        <begin position="138"/>
        <end position="339"/>
    </location>
</feature>
<keyword evidence="14" id="KW-1185">Reference proteome</keyword>
<dbReference type="PANTHER" id="PTHR43221">
    <property type="entry name" value="PROTEASE HTPX"/>
    <property type="match status" value="1"/>
</dbReference>
<gene>
    <name evidence="13" type="ORF">ACFPEN_21780</name>
</gene>
<feature type="transmembrane region" description="Helical" evidence="11">
    <location>
        <begin position="723"/>
        <end position="745"/>
    </location>
</feature>
<sequence>MTTTTPPRIRVDERVMGAGTTVRFVLLMVLLLVSCWNVMGGITRRAALRTGFDHYGCLFAAGGDPFAGSVTRDTVAMTLQRSAYQACLDRYEPPLAWWVTLSWPVLLVVVAWALFRGVPAWRTRRGRVVPLAAVDPDGTILRLVEELAAVAGLSRVPRVVVDPAAASTGAVVLGSDRRPTVCLHGGLLARRHTDPEGFRAVLLHELAHIRNRDVTLTYVTLAVWWAFVAVVLVPAVVVLVRSAVSIAPQFQDVQVPSVVRSFGLLGFLVVLVYLARADVLRSREIYADLAAVRWGADRGGWAVTTPDPPSTGWRRAAGALAELWRTHPRWDLRRRSLDDPVVLFGVRALPLFLTGAAATVITSQARQEAHAANAGWAGHAWVLASAALVVGVLGVSLWRGVAHAVLTSRRVPSGVRAGLWLGAGMAVGELVVDDVTSFTWLPPRPWVLALVVLAGGAFAWWATQCAHLWIRAWPGRTIRPPMLLGLAAMCLVLSAWFEWWQRTGTLYAAGGPFDTGGFLQSSGLESIAEPYRSLPAKVLLETQGVAGQPLVLPAVATLWVVPLLAWAIGPATAPPGWMRDATGGGAVETDGEGVPPLRRVLLAVLLGGVAACAALAGAMAFLHARRAPEGLTILDVVAYCGWILVALGTGAAVAAVAASASAGRYRLLVALVAGEAAVAAGCAATFVLASFDGCVPPLGTLARTCDWRPEVPWPLYQLLLGPALLLGAVVAVVAAAAVSAVGAVRRRPASRGAVAPRRAPRRPVRPVHRVVAVGLLCAVAVGATVAAGVFRAGNGQGLDDRARGHEPAITEGRADAAAGLAGPPVSARTREIQVLAWHMYGGEELIKRFMTGAKGFSGLLAAGRGEVSESRVRPFCEDFGRVARDAGAFFRVPEPRAAELWKEFVAQVEKTGRTCGQAVEQSNGRLLERSMSELVGAARLGDAVLARTKAVAEEGDIR</sequence>
<evidence type="ECO:0000256" key="3">
    <source>
        <dbReference type="ARBA" id="ARBA00022670"/>
    </source>
</evidence>
<keyword evidence="9 13" id="KW-0482">Metalloprotease</keyword>
<feature type="transmembrane region" description="Helical" evidence="11">
    <location>
        <begin position="550"/>
        <end position="569"/>
    </location>
</feature>
<evidence type="ECO:0000256" key="4">
    <source>
        <dbReference type="ARBA" id="ARBA00022692"/>
    </source>
</evidence>
<feature type="transmembrane region" description="Helical" evidence="11">
    <location>
        <begin position="21"/>
        <end position="39"/>
    </location>
</feature>
<name>A0ABV9BNL7_9ACTN</name>
<keyword evidence="8 11" id="KW-1133">Transmembrane helix</keyword>
<evidence type="ECO:0000256" key="11">
    <source>
        <dbReference type="SAM" id="Phobius"/>
    </source>
</evidence>
<feature type="transmembrane region" description="Helical" evidence="11">
    <location>
        <begin position="766"/>
        <end position="790"/>
    </location>
</feature>
<feature type="transmembrane region" description="Helical" evidence="11">
    <location>
        <begin position="667"/>
        <end position="691"/>
    </location>
</feature>
<evidence type="ECO:0000256" key="2">
    <source>
        <dbReference type="ARBA" id="ARBA00022475"/>
    </source>
</evidence>
<keyword evidence="10 11" id="KW-0472">Membrane</keyword>
<evidence type="ECO:0000256" key="9">
    <source>
        <dbReference type="ARBA" id="ARBA00023049"/>
    </source>
</evidence>
<feature type="transmembrane region" description="Helical" evidence="11">
    <location>
        <begin position="446"/>
        <end position="470"/>
    </location>
</feature>
<evidence type="ECO:0000313" key="14">
    <source>
        <dbReference type="Proteomes" id="UP001595990"/>
    </source>
</evidence>
<comment type="cofactor">
    <cofactor evidence="1">
        <name>Zn(2+)</name>
        <dbReference type="ChEBI" id="CHEBI:29105"/>
    </cofactor>
</comment>
<keyword evidence="6 13" id="KW-0378">Hydrolase</keyword>
<feature type="transmembrane region" description="Helical" evidence="11">
    <location>
        <begin position="482"/>
        <end position="500"/>
    </location>
</feature>
<feature type="transmembrane region" description="Helical" evidence="11">
    <location>
        <begin position="341"/>
        <end position="361"/>
    </location>
</feature>
<dbReference type="EC" id="3.4.24.-" evidence="13"/>
<dbReference type="Pfam" id="PF01435">
    <property type="entry name" value="Peptidase_M48"/>
    <property type="match status" value="1"/>
</dbReference>
<feature type="transmembrane region" description="Helical" evidence="11">
    <location>
        <begin position="257"/>
        <end position="275"/>
    </location>
</feature>
<feature type="transmembrane region" description="Helical" evidence="11">
    <location>
        <begin position="600"/>
        <end position="624"/>
    </location>
</feature>
<evidence type="ECO:0000313" key="13">
    <source>
        <dbReference type="EMBL" id="MFC4515568.1"/>
    </source>
</evidence>